<proteinExistence type="predicted"/>
<sequence length="1499" mass="175580">MRCILQTMISFGSDIENDIGYDLAFLDYQNLNSKLTQSINSHINDDEFDDKVAHNICVSLLNLCYTKPGIFFTILPYFEKILKNVNLERANKVAGPESLLFYSNPDIESFNQLKIDPMMILLFFQYPVIFTDLPFCKAMQTKFSKEYEYPKELPTCDVDMSFLNTTLELNCHFLDTISNSFVKFIEDSDNYKKIPNSINKYPRILPLLILAHQPLLYKDLNKSLALFKHEFISSLSSEIIKRFQNDHEIINVISFMTSNEITSNDLLEHSLPYLLQFSLNNSQLVNYSEMKFYLINDEDAQTDFDFIRCYQILRTFLSFFQKPTNTLEQNFQKMQTLISSISNKATQSFLLFDLFSLIFVQKNDRYVCHQFVAEKHVQMLLQFMDSPYFRGAEAVFNSRRYKPKKKDPPNLQIYFEKNNNSVYPAIREQNWALANQLTEFNPYLRKLYTRAYSISLIINNQPIPPNMEKEWRHALFDYSLSTFSQEVLKKDFLHFSTFAEFVKTRLKYKSVQELMACLPDNKRYNDAIKSAAEIGDKIAESIADGSIKNYVQSFSVSENLLEFLNDVDLYFNCVKMNPKVSKKSIKELFSFDLKKAFAGPFNKGDYQKAEDLAHRGKIDLFQFIIQNLSCFIIKEKYLTKSINKYFLECVCLALQMKNYNFLNQQNNISKSIQKFINQQNESTDDKSPLSKIIELIRHRKFDDIEDYLYIVDHLELYNYLIKTYQPAQFSDELIELLNVVQYTAPDSDKDKLKAIHLLNIIRHTTSETISNKIIDELMKKDMFQVAVDYIKVGIPMKSWGPPVIHLFSLCISNPERIDSMLVEFSSRFDLIESRFFHIHGIIPHLLKNCPPDKLDEVRALSLLPEEIMIDSNVFDFNTVAESFARQPKSILKLTPEMSSIFTDDNLLLVIEKVETTPYFNKLFGILYGMFKDKPRLIDIWTKKIFESIKSIHVDSITLEDHYIQHFYNQKQILMVFPDSDNRVQKINCIIEFLNYRPFLRCKLTYSFLDFGNNSFPPIFVNYLQQIDLFDLAQRVSDVFDVDISRFIIRRLNTLLLTHDLKGVSDIINSPTHKIEIDRIDPEGTNYDRSYFKLYPLTKMSIFDRQVFESIRNSDITLKDLNLPQLFVYQRIKVTKKIVLDKERNKIVPTFFRKAFSIKPCISLLVAHKYLNIAYQMLMHLGNQNESELPQAFISYFYKSALCSDYIQNTEQFLISQDPSLIITKSLWDNLVSFFQKHEMFNSLYKVYTIRNQPEEAAEVKLKIFNDEKSLPHKIALIGHAIYCLTNAIHYREHPEFQKEPKFVPNPSKNLDDIIKEKSLFEFMLKICEFCNDRQIPYINEYSLLDLRKDHTKLAVLLFLNGETQLLFELSKYIQISKDHIVQVSAKELSTKNFPDIVSSINTVFENDPAFGLEYLDLVLIQLSFISSYKMIIVLIMTFCKDPELQCKKMIEYDFLTEAYSVIATLKNKDLIPLAAHRASQLGQLDLLMNFQSLLKNDKK</sequence>
<evidence type="ECO:0008006" key="4">
    <source>
        <dbReference type="Google" id="ProtNLM"/>
    </source>
</evidence>
<keyword evidence="3" id="KW-1185">Reference proteome</keyword>
<protein>
    <recommendedName>
        <fullName evidence="4">RZZ complex subunit KNTC1/ROD C-terminal domain-containing protein</fullName>
    </recommendedName>
</protein>
<evidence type="ECO:0000313" key="2">
    <source>
        <dbReference type="EMBL" id="KAK8870972.1"/>
    </source>
</evidence>
<reference evidence="2 3" key="1">
    <citation type="submission" date="2024-04" db="EMBL/GenBank/DDBJ databases">
        <title>Tritrichomonas musculus Genome.</title>
        <authorList>
            <person name="Alves-Ferreira E."/>
            <person name="Grigg M."/>
            <person name="Lorenzi H."/>
            <person name="Galac M."/>
        </authorList>
    </citation>
    <scope>NUCLEOTIDE SEQUENCE [LARGE SCALE GENOMIC DNA]</scope>
    <source>
        <strain evidence="2 3">EAF2021</strain>
    </source>
</reference>
<dbReference type="Proteomes" id="UP001470230">
    <property type="component" value="Unassembled WGS sequence"/>
</dbReference>
<evidence type="ECO:0000313" key="3">
    <source>
        <dbReference type="Proteomes" id="UP001470230"/>
    </source>
</evidence>
<keyword evidence="1" id="KW-0472">Membrane</keyword>
<dbReference type="EMBL" id="JAPFFF010000014">
    <property type="protein sequence ID" value="KAK8870972.1"/>
    <property type="molecule type" value="Genomic_DNA"/>
</dbReference>
<keyword evidence="1" id="KW-0812">Transmembrane</keyword>
<accession>A0ABR2IZA5</accession>
<evidence type="ECO:0000256" key="1">
    <source>
        <dbReference type="SAM" id="Phobius"/>
    </source>
</evidence>
<organism evidence="2 3">
    <name type="scientific">Tritrichomonas musculus</name>
    <dbReference type="NCBI Taxonomy" id="1915356"/>
    <lineage>
        <taxon>Eukaryota</taxon>
        <taxon>Metamonada</taxon>
        <taxon>Parabasalia</taxon>
        <taxon>Tritrichomonadida</taxon>
        <taxon>Tritrichomonadidae</taxon>
        <taxon>Tritrichomonas</taxon>
    </lineage>
</organism>
<comment type="caution">
    <text evidence="2">The sequence shown here is derived from an EMBL/GenBank/DDBJ whole genome shotgun (WGS) entry which is preliminary data.</text>
</comment>
<keyword evidence="1" id="KW-1133">Transmembrane helix</keyword>
<feature type="transmembrane region" description="Helical" evidence="1">
    <location>
        <begin position="1418"/>
        <end position="1439"/>
    </location>
</feature>
<gene>
    <name evidence="2" type="ORF">M9Y10_008885</name>
</gene>
<name>A0ABR2IZA5_9EUKA</name>